<proteinExistence type="predicted"/>
<dbReference type="SUPFAM" id="SSF48498">
    <property type="entry name" value="Tetracyclin repressor-like, C-terminal domain"/>
    <property type="match status" value="1"/>
</dbReference>
<protein>
    <submittedName>
        <fullName evidence="3">Unannotated protein</fullName>
    </submittedName>
</protein>
<evidence type="ECO:0000256" key="1">
    <source>
        <dbReference type="ARBA" id="ARBA00023125"/>
    </source>
</evidence>
<dbReference type="Gene3D" id="1.10.10.60">
    <property type="entry name" value="Homeodomain-like"/>
    <property type="match status" value="1"/>
</dbReference>
<dbReference type="SUPFAM" id="SSF46689">
    <property type="entry name" value="Homeodomain-like"/>
    <property type="match status" value="1"/>
</dbReference>
<dbReference type="PANTHER" id="PTHR30055">
    <property type="entry name" value="HTH-TYPE TRANSCRIPTIONAL REGULATOR RUTR"/>
    <property type="match status" value="1"/>
</dbReference>
<dbReference type="AlphaFoldDB" id="A0A6J7JH40"/>
<dbReference type="GO" id="GO:0000976">
    <property type="term" value="F:transcription cis-regulatory region binding"/>
    <property type="evidence" value="ECO:0007669"/>
    <property type="project" value="TreeGrafter"/>
</dbReference>
<organism evidence="3">
    <name type="scientific">freshwater metagenome</name>
    <dbReference type="NCBI Taxonomy" id="449393"/>
    <lineage>
        <taxon>unclassified sequences</taxon>
        <taxon>metagenomes</taxon>
        <taxon>ecological metagenomes</taxon>
    </lineage>
</organism>
<keyword evidence="1" id="KW-0238">DNA-binding</keyword>
<feature type="domain" description="HTH tetR-type" evidence="2">
    <location>
        <begin position="22"/>
        <end position="83"/>
    </location>
</feature>
<evidence type="ECO:0000259" key="2">
    <source>
        <dbReference type="PROSITE" id="PS50977"/>
    </source>
</evidence>
<dbReference type="PROSITE" id="PS50977">
    <property type="entry name" value="HTH_TETR_2"/>
    <property type="match status" value="1"/>
</dbReference>
<dbReference type="EMBL" id="CAFBMX010000011">
    <property type="protein sequence ID" value="CAB4942665.1"/>
    <property type="molecule type" value="Genomic_DNA"/>
</dbReference>
<dbReference type="InterPro" id="IPR050109">
    <property type="entry name" value="HTH-type_TetR-like_transc_reg"/>
</dbReference>
<gene>
    <name evidence="3" type="ORF">UFOPK3674_01918</name>
</gene>
<dbReference type="InterPro" id="IPR036271">
    <property type="entry name" value="Tet_transcr_reg_TetR-rel_C_sf"/>
</dbReference>
<name>A0A6J7JH40_9ZZZZ</name>
<dbReference type="InterPro" id="IPR001647">
    <property type="entry name" value="HTH_TetR"/>
</dbReference>
<reference evidence="3" key="1">
    <citation type="submission" date="2020-05" db="EMBL/GenBank/DDBJ databases">
        <authorList>
            <person name="Chiriac C."/>
            <person name="Salcher M."/>
            <person name="Ghai R."/>
            <person name="Kavagutti S V."/>
        </authorList>
    </citation>
    <scope>NUCLEOTIDE SEQUENCE</scope>
</reference>
<dbReference type="GO" id="GO:0003700">
    <property type="term" value="F:DNA-binding transcription factor activity"/>
    <property type="evidence" value="ECO:0007669"/>
    <property type="project" value="TreeGrafter"/>
</dbReference>
<dbReference type="InterPro" id="IPR009057">
    <property type="entry name" value="Homeodomain-like_sf"/>
</dbReference>
<accession>A0A6J7JH40</accession>
<dbReference type="PANTHER" id="PTHR30055:SF184">
    <property type="entry name" value="HTH-TYPE TRANSCRIPTIONAL REGULATOR ETHR"/>
    <property type="match status" value="1"/>
</dbReference>
<evidence type="ECO:0000313" key="3">
    <source>
        <dbReference type="EMBL" id="CAB4942665.1"/>
    </source>
</evidence>
<dbReference type="Pfam" id="PF21313">
    <property type="entry name" value="EthR_C"/>
    <property type="match status" value="1"/>
</dbReference>
<dbReference type="Pfam" id="PF00440">
    <property type="entry name" value="TetR_N"/>
    <property type="match status" value="1"/>
</dbReference>
<dbReference type="Gene3D" id="1.10.357.10">
    <property type="entry name" value="Tetracycline Repressor, domain 2"/>
    <property type="match status" value="1"/>
</dbReference>
<dbReference type="InterPro" id="IPR049397">
    <property type="entry name" value="EthR_C"/>
</dbReference>
<sequence length="209" mass="22702">MGYSQAMSTGERRAAPATAKRAAAQAAVLRATEELLAEGAAFSDLAVERIAGRAGISRTAFYFHFADKRDLLRALTGEVNALVHEQAARWLEGDGDPQAQLRSALRGTRDLFREHAVLVRAIVEVAAYDDAIAQLWRETVGQLAAAAERRIELERQRGASTCADPHATAVALTWMTERTLYEQVGPQPAVDDDALVEALAAIWTRAIYG</sequence>